<dbReference type="OrthoDB" id="6284846at2759"/>
<dbReference type="Proteomes" id="UP000784294">
    <property type="component" value="Unassembled WGS sequence"/>
</dbReference>
<evidence type="ECO:0000313" key="2">
    <source>
        <dbReference type="EMBL" id="VEL18362.1"/>
    </source>
</evidence>
<dbReference type="InterPro" id="IPR001478">
    <property type="entry name" value="PDZ"/>
</dbReference>
<dbReference type="EMBL" id="CAAALY010036700">
    <property type="protein sequence ID" value="VEL18362.1"/>
    <property type="molecule type" value="Genomic_DNA"/>
</dbReference>
<organism evidence="2 3">
    <name type="scientific">Protopolystoma xenopodis</name>
    <dbReference type="NCBI Taxonomy" id="117903"/>
    <lineage>
        <taxon>Eukaryota</taxon>
        <taxon>Metazoa</taxon>
        <taxon>Spiralia</taxon>
        <taxon>Lophotrochozoa</taxon>
        <taxon>Platyhelminthes</taxon>
        <taxon>Monogenea</taxon>
        <taxon>Polyopisthocotylea</taxon>
        <taxon>Polystomatidea</taxon>
        <taxon>Polystomatidae</taxon>
        <taxon>Protopolystoma</taxon>
    </lineage>
</organism>
<feature type="domain" description="PDZ" evidence="1">
    <location>
        <begin position="1"/>
        <end position="47"/>
    </location>
</feature>
<evidence type="ECO:0000313" key="3">
    <source>
        <dbReference type="Proteomes" id="UP000784294"/>
    </source>
</evidence>
<evidence type="ECO:0000259" key="1">
    <source>
        <dbReference type="PROSITE" id="PS50106"/>
    </source>
</evidence>
<gene>
    <name evidence="2" type="ORF">PXEA_LOCUS11802</name>
</gene>
<protein>
    <recommendedName>
        <fullName evidence="1">PDZ domain-containing protein</fullName>
    </recommendedName>
</protein>
<keyword evidence="3" id="KW-1185">Reference proteome</keyword>
<proteinExistence type="predicted"/>
<dbReference type="AlphaFoldDB" id="A0A448WRG4"/>
<sequence>MIVSIGPLIPNGAAATSGLVQEGDELVLIDSAYVSGAQHRLVKQILELVGAQQQEVTLGLRRFNRPLPQVVCFTLFGECVVNGAYRLFNYDYLFYFIYTSN</sequence>
<accession>A0A448WRG4</accession>
<dbReference type="SUPFAM" id="SSF50156">
    <property type="entry name" value="PDZ domain-like"/>
    <property type="match status" value="1"/>
</dbReference>
<dbReference type="PROSITE" id="PS50106">
    <property type="entry name" value="PDZ"/>
    <property type="match status" value="1"/>
</dbReference>
<dbReference type="InterPro" id="IPR036034">
    <property type="entry name" value="PDZ_sf"/>
</dbReference>
<dbReference type="Gene3D" id="2.30.42.10">
    <property type="match status" value="1"/>
</dbReference>
<comment type="caution">
    <text evidence="2">The sequence shown here is derived from an EMBL/GenBank/DDBJ whole genome shotgun (WGS) entry which is preliminary data.</text>
</comment>
<reference evidence="2" key="1">
    <citation type="submission" date="2018-11" db="EMBL/GenBank/DDBJ databases">
        <authorList>
            <consortium name="Pathogen Informatics"/>
        </authorList>
    </citation>
    <scope>NUCLEOTIDE SEQUENCE</scope>
</reference>
<name>A0A448WRG4_9PLAT</name>